<dbReference type="Proteomes" id="UP000503462">
    <property type="component" value="Chromosome 1"/>
</dbReference>
<keyword evidence="2" id="KW-1185">Reference proteome</keyword>
<protein>
    <recommendedName>
        <fullName evidence="3">Aminodeoxychorismate lyase</fullName>
    </recommendedName>
</protein>
<evidence type="ECO:0008006" key="3">
    <source>
        <dbReference type="Google" id="ProtNLM"/>
    </source>
</evidence>
<dbReference type="EMBL" id="CP051139">
    <property type="protein sequence ID" value="QIW94621.1"/>
    <property type="molecule type" value="Genomic_DNA"/>
</dbReference>
<dbReference type="InterPro" id="IPR043132">
    <property type="entry name" value="BCAT-like_C"/>
</dbReference>
<gene>
    <name evidence="1" type="ORF">AMS68_000139</name>
</gene>
<dbReference type="GO" id="GO:0003824">
    <property type="term" value="F:catalytic activity"/>
    <property type="evidence" value="ECO:0007669"/>
    <property type="project" value="InterPro"/>
</dbReference>
<dbReference type="Pfam" id="PF01063">
    <property type="entry name" value="Aminotran_4"/>
    <property type="match status" value="1"/>
</dbReference>
<dbReference type="SUPFAM" id="SSF56752">
    <property type="entry name" value="D-aminoacid aminotransferase-like PLP-dependent enzymes"/>
    <property type="match status" value="1"/>
</dbReference>
<dbReference type="AlphaFoldDB" id="A0A6H0XIS6"/>
<accession>A0A6H0XIS6</accession>
<dbReference type="InterPro" id="IPR001544">
    <property type="entry name" value="Aminotrans_IV"/>
</dbReference>
<dbReference type="InterPro" id="IPR036038">
    <property type="entry name" value="Aminotransferase-like"/>
</dbReference>
<reference evidence="1 2" key="1">
    <citation type="journal article" date="2016" name="Sci. Rep.">
        <title>Peltaster fructicola genome reveals evolution from an invasive phytopathogen to an ectophytic parasite.</title>
        <authorList>
            <person name="Xu C."/>
            <person name="Chen H."/>
            <person name="Gleason M.L."/>
            <person name="Xu J.R."/>
            <person name="Liu H."/>
            <person name="Zhang R."/>
            <person name="Sun G."/>
        </authorList>
    </citation>
    <scope>NUCLEOTIDE SEQUENCE [LARGE SCALE GENOMIC DNA]</scope>
    <source>
        <strain evidence="1 2">LNHT1506</strain>
    </source>
</reference>
<evidence type="ECO:0000313" key="1">
    <source>
        <dbReference type="EMBL" id="QIW94621.1"/>
    </source>
</evidence>
<dbReference type="Gene3D" id="3.20.10.10">
    <property type="entry name" value="D-amino Acid Aminotransferase, subunit A, domain 2"/>
    <property type="match status" value="1"/>
</dbReference>
<name>A0A6H0XIS6_9PEZI</name>
<evidence type="ECO:0000313" key="2">
    <source>
        <dbReference type="Proteomes" id="UP000503462"/>
    </source>
</evidence>
<dbReference type="OrthoDB" id="5288718at2759"/>
<organism evidence="1 2">
    <name type="scientific">Peltaster fructicola</name>
    <dbReference type="NCBI Taxonomy" id="286661"/>
    <lineage>
        <taxon>Eukaryota</taxon>
        <taxon>Fungi</taxon>
        <taxon>Dikarya</taxon>
        <taxon>Ascomycota</taxon>
        <taxon>Pezizomycotina</taxon>
        <taxon>Dothideomycetes</taxon>
        <taxon>Dothideomycetes incertae sedis</taxon>
        <taxon>Peltaster</taxon>
    </lineage>
</organism>
<sequence>MQQCYVFTTLRFDESLRHHAKNTSASDQISSSVYLLQYHYDRLLEAANAVFGSAGQHTLEKAGVANALELQQHVEKAIEEQTRASSAQLASFRVRVQINGYASVATTIAEVPRIAHERLFVSDLIQPVDQAIPWTVSLDLRPTKTSIATQCKIHDRSDYNRARSEAGIESLTAEKEVLLYDEAGYIFDASITTPYFFRDGRWTTPSNSYGGQRGTTRRWALTQGLCVESGVHVDSVQEREMIWLSNAARGFFRAQVSRTSRIY</sequence>
<proteinExistence type="predicted"/>